<dbReference type="Proteomes" id="UP000199702">
    <property type="component" value="Unassembled WGS sequence"/>
</dbReference>
<dbReference type="GO" id="GO:0005886">
    <property type="term" value="C:plasma membrane"/>
    <property type="evidence" value="ECO:0007669"/>
    <property type="project" value="UniProtKB-SubCell"/>
</dbReference>
<comment type="similarity">
    <text evidence="2">Belongs to the YajC family.</text>
</comment>
<dbReference type="SMART" id="SM01323">
    <property type="entry name" value="YajC"/>
    <property type="match status" value="1"/>
</dbReference>
<comment type="subcellular location">
    <subcellularLocation>
        <location evidence="1">Cell membrane</location>
        <topology evidence="1">Single-pass membrane protein</topology>
    </subcellularLocation>
</comment>
<dbReference type="PANTHER" id="PTHR33909">
    <property type="entry name" value="SEC TRANSLOCON ACCESSORY COMPLEX SUBUNIT YAJC"/>
    <property type="match status" value="1"/>
</dbReference>
<evidence type="ECO:0000256" key="10">
    <source>
        <dbReference type="ARBA" id="ARBA00023136"/>
    </source>
</evidence>
<keyword evidence="13" id="KW-1185">Reference proteome</keyword>
<protein>
    <recommendedName>
        <fullName evidence="3">Sec translocon accessory complex subunit YajC</fullName>
    </recommendedName>
</protein>
<sequence>MNPTLIIQLVLMIGVFYFLIIMPKNKKIKLEKTFLANLKAGDKIVTVAGIHGKVAEIAETTIVMETMSGKLKIEKSSISAEMSVKLNEKK</sequence>
<evidence type="ECO:0000256" key="6">
    <source>
        <dbReference type="ARBA" id="ARBA00022692"/>
    </source>
</evidence>
<dbReference type="Pfam" id="PF02699">
    <property type="entry name" value="YajC"/>
    <property type="match status" value="1"/>
</dbReference>
<evidence type="ECO:0000256" key="11">
    <source>
        <dbReference type="SAM" id="Phobius"/>
    </source>
</evidence>
<keyword evidence="7" id="KW-0653">Protein transport</keyword>
<evidence type="ECO:0000313" key="13">
    <source>
        <dbReference type="Proteomes" id="UP000199702"/>
    </source>
</evidence>
<evidence type="ECO:0000256" key="4">
    <source>
        <dbReference type="ARBA" id="ARBA00022448"/>
    </source>
</evidence>
<dbReference type="STRING" id="402734.SAMN05660918_0190"/>
<name>A0A1H6YBC7_9FLAO</name>
<keyword evidence="6 11" id="KW-0812">Transmembrane</keyword>
<dbReference type="NCBIfam" id="TIGR00739">
    <property type="entry name" value="yajC"/>
    <property type="match status" value="1"/>
</dbReference>
<evidence type="ECO:0000256" key="3">
    <source>
        <dbReference type="ARBA" id="ARBA00014962"/>
    </source>
</evidence>
<evidence type="ECO:0000256" key="7">
    <source>
        <dbReference type="ARBA" id="ARBA00022927"/>
    </source>
</evidence>
<organism evidence="12 13">
    <name type="scientific">Flavobacterium terrigena</name>
    <dbReference type="NCBI Taxonomy" id="402734"/>
    <lineage>
        <taxon>Bacteria</taxon>
        <taxon>Pseudomonadati</taxon>
        <taxon>Bacteroidota</taxon>
        <taxon>Flavobacteriia</taxon>
        <taxon>Flavobacteriales</taxon>
        <taxon>Flavobacteriaceae</taxon>
        <taxon>Flavobacterium</taxon>
    </lineage>
</organism>
<dbReference type="PANTHER" id="PTHR33909:SF1">
    <property type="entry name" value="SEC TRANSLOCON ACCESSORY COMPLEX SUBUNIT YAJC"/>
    <property type="match status" value="1"/>
</dbReference>
<keyword evidence="9" id="KW-0811">Translocation</keyword>
<keyword evidence="4" id="KW-0813">Transport</keyword>
<accession>A0A1H6YBC7</accession>
<dbReference type="InterPro" id="IPR003849">
    <property type="entry name" value="Preprotein_translocase_YajC"/>
</dbReference>
<gene>
    <name evidence="12" type="ORF">SAMN05660918_0190</name>
</gene>
<keyword evidence="10 11" id="KW-0472">Membrane</keyword>
<dbReference type="EMBL" id="FNYA01000015">
    <property type="protein sequence ID" value="SEJ38593.1"/>
    <property type="molecule type" value="Genomic_DNA"/>
</dbReference>
<proteinExistence type="inferred from homology"/>
<dbReference type="OrthoDB" id="9800132at2"/>
<dbReference type="RefSeq" id="WP_091316130.1">
    <property type="nucleotide sequence ID" value="NZ_CBCSJU010000001.1"/>
</dbReference>
<dbReference type="PRINTS" id="PR01853">
    <property type="entry name" value="YAJCTRNLCASE"/>
</dbReference>
<evidence type="ECO:0000313" key="12">
    <source>
        <dbReference type="EMBL" id="SEJ38593.1"/>
    </source>
</evidence>
<reference evidence="13" key="1">
    <citation type="submission" date="2016-10" db="EMBL/GenBank/DDBJ databases">
        <authorList>
            <person name="Varghese N."/>
            <person name="Submissions S."/>
        </authorList>
    </citation>
    <scope>NUCLEOTIDE SEQUENCE [LARGE SCALE GENOMIC DNA]</scope>
    <source>
        <strain evidence="13">DSM 17934</strain>
    </source>
</reference>
<evidence type="ECO:0000256" key="9">
    <source>
        <dbReference type="ARBA" id="ARBA00023010"/>
    </source>
</evidence>
<evidence type="ECO:0000256" key="1">
    <source>
        <dbReference type="ARBA" id="ARBA00004162"/>
    </source>
</evidence>
<dbReference type="AlphaFoldDB" id="A0A1H6YBC7"/>
<keyword evidence="5" id="KW-1003">Cell membrane</keyword>
<feature type="transmembrane region" description="Helical" evidence="11">
    <location>
        <begin position="6"/>
        <end position="22"/>
    </location>
</feature>
<dbReference type="GO" id="GO:0015031">
    <property type="term" value="P:protein transport"/>
    <property type="evidence" value="ECO:0007669"/>
    <property type="project" value="UniProtKB-KW"/>
</dbReference>
<evidence type="ECO:0000256" key="5">
    <source>
        <dbReference type="ARBA" id="ARBA00022475"/>
    </source>
</evidence>
<keyword evidence="8 11" id="KW-1133">Transmembrane helix</keyword>
<evidence type="ECO:0000256" key="8">
    <source>
        <dbReference type="ARBA" id="ARBA00022989"/>
    </source>
</evidence>
<evidence type="ECO:0000256" key="2">
    <source>
        <dbReference type="ARBA" id="ARBA00006742"/>
    </source>
</evidence>